<dbReference type="InterPro" id="IPR029063">
    <property type="entry name" value="SAM-dependent_MTases_sf"/>
</dbReference>
<dbReference type="Proteomes" id="UP000242457">
    <property type="component" value="Unassembled WGS sequence"/>
</dbReference>
<feature type="binding site" evidence="11">
    <location>
        <begin position="267"/>
        <end position="268"/>
    </location>
    <ligand>
        <name>S-adenosyl-L-methionine</name>
        <dbReference type="ChEBI" id="CHEBI:59789"/>
    </ligand>
</feature>
<evidence type="ECO:0000256" key="2">
    <source>
        <dbReference type="ARBA" id="ARBA00022490"/>
    </source>
</evidence>
<dbReference type="InterPro" id="IPR056743">
    <property type="entry name" value="TRM5-TYW2-like_MTfase"/>
</dbReference>
<name>A0A2A3EEV3_APICC</name>
<evidence type="ECO:0000256" key="5">
    <source>
        <dbReference type="ARBA" id="ARBA00022691"/>
    </source>
</evidence>
<evidence type="ECO:0000256" key="8">
    <source>
        <dbReference type="ARBA" id="ARBA00023242"/>
    </source>
</evidence>
<evidence type="ECO:0000256" key="9">
    <source>
        <dbReference type="ARBA" id="ARBA00045951"/>
    </source>
</evidence>
<dbReference type="GO" id="GO:0005759">
    <property type="term" value="C:mitochondrial matrix"/>
    <property type="evidence" value="ECO:0007669"/>
    <property type="project" value="UniProtKB-SubCell"/>
</dbReference>
<keyword evidence="14" id="KW-1185">Reference proteome</keyword>
<comment type="catalytic activity">
    <reaction evidence="10 11">
        <text>guanosine(37) in tRNA + S-adenosyl-L-methionine = N(1)-methylguanosine(37) in tRNA + S-adenosyl-L-homocysteine + H(+)</text>
        <dbReference type="Rhea" id="RHEA:36899"/>
        <dbReference type="Rhea" id="RHEA-COMP:10145"/>
        <dbReference type="Rhea" id="RHEA-COMP:10147"/>
        <dbReference type="ChEBI" id="CHEBI:15378"/>
        <dbReference type="ChEBI" id="CHEBI:57856"/>
        <dbReference type="ChEBI" id="CHEBI:59789"/>
        <dbReference type="ChEBI" id="CHEBI:73542"/>
        <dbReference type="ChEBI" id="CHEBI:74269"/>
        <dbReference type="EC" id="2.1.1.228"/>
    </reaction>
</comment>
<keyword evidence="7 11" id="KW-0496">Mitochondrion</keyword>
<evidence type="ECO:0000256" key="1">
    <source>
        <dbReference type="ARBA" id="ARBA00009775"/>
    </source>
</evidence>
<evidence type="ECO:0000256" key="11">
    <source>
        <dbReference type="HAMAP-Rule" id="MF_03152"/>
    </source>
</evidence>
<dbReference type="STRING" id="94128.A0A2A3EEV3"/>
<dbReference type="CDD" id="cd02440">
    <property type="entry name" value="AdoMet_MTases"/>
    <property type="match status" value="1"/>
</dbReference>
<keyword evidence="8 11" id="KW-0539">Nucleus</keyword>
<dbReference type="InterPro" id="IPR025792">
    <property type="entry name" value="tRNA_Gua_MeTrfase_euk"/>
</dbReference>
<feature type="binding site" evidence="11">
    <location>
        <position position="297"/>
    </location>
    <ligand>
        <name>S-adenosyl-L-methionine</name>
        <dbReference type="ChEBI" id="CHEBI:59789"/>
    </ligand>
</feature>
<dbReference type="Gene3D" id="3.30.300.110">
    <property type="entry name" value="Met-10+ protein-like domains"/>
    <property type="match status" value="1"/>
</dbReference>
<comment type="subunit">
    <text evidence="11">Monomer.</text>
</comment>
<organism evidence="13 14">
    <name type="scientific">Apis cerana cerana</name>
    <name type="common">Oriental honeybee</name>
    <dbReference type="NCBI Taxonomy" id="94128"/>
    <lineage>
        <taxon>Eukaryota</taxon>
        <taxon>Metazoa</taxon>
        <taxon>Ecdysozoa</taxon>
        <taxon>Arthropoda</taxon>
        <taxon>Hexapoda</taxon>
        <taxon>Insecta</taxon>
        <taxon>Pterygota</taxon>
        <taxon>Neoptera</taxon>
        <taxon>Endopterygota</taxon>
        <taxon>Hymenoptera</taxon>
        <taxon>Apocrita</taxon>
        <taxon>Aculeata</taxon>
        <taxon>Apoidea</taxon>
        <taxon>Anthophila</taxon>
        <taxon>Apidae</taxon>
        <taxon>Apis</taxon>
    </lineage>
</organism>
<dbReference type="InterPro" id="IPR056744">
    <property type="entry name" value="TRM5/TYW2-like_N"/>
</dbReference>
<dbReference type="GO" id="GO:0042254">
    <property type="term" value="P:ribosome biogenesis"/>
    <property type="evidence" value="ECO:0007669"/>
    <property type="project" value="InterPro"/>
</dbReference>
<dbReference type="InterPro" id="IPR030382">
    <property type="entry name" value="MeTrfase_TRM5/TYW2"/>
</dbReference>
<keyword evidence="5 11" id="KW-0949">S-adenosyl-L-methionine</keyword>
<dbReference type="PROSITE" id="PS51684">
    <property type="entry name" value="SAM_MT_TRM5_TYW2"/>
    <property type="match status" value="1"/>
</dbReference>
<dbReference type="Pfam" id="PF25133">
    <property type="entry name" value="TYW2_N_2"/>
    <property type="match status" value="1"/>
</dbReference>
<keyword evidence="2 11" id="KW-0963">Cytoplasm</keyword>
<dbReference type="HAMAP" id="MF_03152">
    <property type="entry name" value="TRM5"/>
    <property type="match status" value="1"/>
</dbReference>
<dbReference type="Pfam" id="PF02475">
    <property type="entry name" value="TRM5-TYW2_MTfase"/>
    <property type="match status" value="1"/>
</dbReference>
<dbReference type="PANTHER" id="PTHR23245:SF36">
    <property type="entry name" value="TRNA (GUANINE(37)-N1)-METHYLTRANSFERASE"/>
    <property type="match status" value="1"/>
</dbReference>
<dbReference type="GO" id="GO:0070901">
    <property type="term" value="P:mitochondrial tRNA methylation"/>
    <property type="evidence" value="ECO:0007669"/>
    <property type="project" value="TreeGrafter"/>
</dbReference>
<comment type="subcellular location">
    <subcellularLocation>
        <location evidence="11">Mitochondrion matrix</location>
    </subcellularLocation>
    <subcellularLocation>
        <location evidence="11">Nucleus</location>
    </subcellularLocation>
    <subcellularLocation>
        <location evidence="11">Cytoplasm</location>
    </subcellularLocation>
    <text evidence="11">Predominantly in the mitochondria and in the nucleus.</text>
</comment>
<dbReference type="GO" id="GO:0002939">
    <property type="term" value="P:tRNA N1-guanine methylation"/>
    <property type="evidence" value="ECO:0007669"/>
    <property type="project" value="TreeGrafter"/>
</dbReference>
<dbReference type="SUPFAM" id="SSF53335">
    <property type="entry name" value="S-adenosyl-L-methionine-dependent methyltransferases"/>
    <property type="match status" value="1"/>
</dbReference>
<dbReference type="InterPro" id="IPR031389">
    <property type="entry name" value="RBIS"/>
</dbReference>
<dbReference type="EC" id="2.1.1.228" evidence="11"/>
<dbReference type="GO" id="GO:0005634">
    <property type="term" value="C:nucleus"/>
    <property type="evidence" value="ECO:0007669"/>
    <property type="project" value="UniProtKB-SubCell"/>
</dbReference>
<evidence type="ECO:0000256" key="4">
    <source>
        <dbReference type="ARBA" id="ARBA00022679"/>
    </source>
</evidence>
<dbReference type="EMBL" id="KZ288263">
    <property type="protein sequence ID" value="PBC30313.1"/>
    <property type="molecule type" value="Genomic_DNA"/>
</dbReference>
<protein>
    <recommendedName>
        <fullName evidence="11">tRNA (guanine(37)-N1)-methyltransferase</fullName>
        <ecNumber evidence="11">2.1.1.228</ecNumber>
    </recommendedName>
    <alternativeName>
        <fullName evidence="11">M1G-methyltransferase</fullName>
    </alternativeName>
    <alternativeName>
        <fullName evidence="11">tRNA [GM37] methyltransferase</fullName>
    </alternativeName>
    <alternativeName>
        <fullName evidence="11">tRNA methyltransferase 5 homolog</fullName>
    </alternativeName>
</protein>
<evidence type="ECO:0000259" key="12">
    <source>
        <dbReference type="PROSITE" id="PS51684"/>
    </source>
</evidence>
<dbReference type="FunFam" id="3.30.300.110:FF:000001">
    <property type="entry name" value="tRNA (guanine(37)-N1)-methyltransferase"/>
    <property type="match status" value="1"/>
</dbReference>
<reference evidence="13 14" key="1">
    <citation type="submission" date="2014-07" db="EMBL/GenBank/DDBJ databases">
        <title>Genomic and transcriptomic analysis on Apis cerana provide comprehensive insights into honey bee biology.</title>
        <authorList>
            <person name="Diao Q."/>
            <person name="Sun L."/>
            <person name="Zheng H."/>
            <person name="Zheng H."/>
            <person name="Xu S."/>
            <person name="Wang S."/>
            <person name="Zeng Z."/>
            <person name="Hu F."/>
            <person name="Su S."/>
            <person name="Wu J."/>
        </authorList>
    </citation>
    <scope>NUCLEOTIDE SEQUENCE [LARGE SCALE GENOMIC DNA]</scope>
    <source>
        <tissue evidence="13">Pupae without intestine</tissue>
    </source>
</reference>
<evidence type="ECO:0000256" key="6">
    <source>
        <dbReference type="ARBA" id="ARBA00022694"/>
    </source>
</evidence>
<accession>A0A2A3EEV3</accession>
<comment type="function">
    <text evidence="11">Specifically methylates the N1 position of guanosine-37 in various cytoplasmic and mitochondrial tRNAs. Methylation is not dependent on the nature of the nucleoside 5' of the target nucleoside. This is the first step in the biosynthesis of wybutosine (yW), a modified base adjacent to the anticodon of tRNAs and required for accurate decoding.</text>
</comment>
<sequence length="520" mass="60021">MTSLLVPPESVRGMTCLDRAAFITTVELPFLKVHGIKLTNIIPVSIDNETIIYLNPLLIQSFEDFVEDEKKQLLEMNNQFGTTKIILKYDNWQSYDILRAILPKEIEVPTSYSIIGHIVHLNLRDIHLPYKTIIGQVYLDTIPNVRTVLNKINIIHTTFRNFTLEILAGDKNTIATVKENGCIYELDFSQVYWNPRLSTEHKNLITFMKPNDVLYDVFAGVGPFAIPAACKGIKVFANDLNPESYKWLQKNIIINKVKRNIQCFNMDGRDFLKTIFKTDILNRRAINQSGIEHIIMNLPALAIEFLDVFFDSFNENEIKQICYQPPIIHLYCFVKTNKGENACKLAQLLIEEKLGCTLTSNSLLDLHYVRNVSSNKEMIRISFLLAKNILMGEEPAMKKLKMENNFDIYKIMGKNKKLQKKQMNKNVFKVATVRSVKLKAKAQKVMINLKKLDLKKNKTIKKNTDKTVQIDQQFQELRREVNKSKLKIKTDAKQNKKKKMENIALVQTDITTSLVDKMQI</sequence>
<evidence type="ECO:0000256" key="10">
    <source>
        <dbReference type="ARBA" id="ARBA00047783"/>
    </source>
</evidence>
<dbReference type="OrthoDB" id="408788at2759"/>
<comment type="function">
    <text evidence="9">Involved in mitochondrial tRNA methylation. Specifically methylates the N1 position of guanosine-37 in various tRNAs. Methylation is not dependent on the nature of the nucleoside 5' of the target nucleoside. This is the first step in the biosynthesis of wybutosine (yW), a modified base adjacent to the anticodon of tRNAs and required for accurate decoding.</text>
</comment>
<dbReference type="AlphaFoldDB" id="A0A2A3EEV3"/>
<feature type="binding site" evidence="11">
    <location>
        <position position="201"/>
    </location>
    <ligand>
        <name>S-adenosyl-L-methionine</name>
        <dbReference type="ChEBI" id="CHEBI:59789"/>
    </ligand>
</feature>
<dbReference type="GO" id="GO:0052906">
    <property type="term" value="F:tRNA (guanine(37)-N1)-methyltransferase activity"/>
    <property type="evidence" value="ECO:0007669"/>
    <property type="project" value="UniProtKB-UniRule"/>
</dbReference>
<keyword evidence="4 11" id="KW-0808">Transferase</keyword>
<dbReference type="PANTHER" id="PTHR23245">
    <property type="entry name" value="TRNA METHYLTRANSFERASE"/>
    <property type="match status" value="1"/>
</dbReference>
<evidence type="ECO:0000313" key="14">
    <source>
        <dbReference type="Proteomes" id="UP000242457"/>
    </source>
</evidence>
<evidence type="ECO:0000256" key="3">
    <source>
        <dbReference type="ARBA" id="ARBA00022603"/>
    </source>
</evidence>
<keyword evidence="6 11" id="KW-0819">tRNA processing</keyword>
<feature type="binding site" evidence="11">
    <location>
        <begin position="239"/>
        <end position="240"/>
    </location>
    <ligand>
        <name>S-adenosyl-L-methionine</name>
        <dbReference type="ChEBI" id="CHEBI:59789"/>
    </ligand>
</feature>
<dbReference type="Gene3D" id="3.40.50.150">
    <property type="entry name" value="Vaccinia Virus protein VP39"/>
    <property type="match status" value="1"/>
</dbReference>
<dbReference type="Pfam" id="PF15679">
    <property type="entry name" value="DUF4665"/>
    <property type="match status" value="1"/>
</dbReference>
<proteinExistence type="inferred from homology"/>
<evidence type="ECO:0000256" key="7">
    <source>
        <dbReference type="ARBA" id="ARBA00023128"/>
    </source>
</evidence>
<comment type="similarity">
    <text evidence="11">Belongs to the TRM5 / TYW2 family.</text>
</comment>
<evidence type="ECO:0000313" key="13">
    <source>
        <dbReference type="EMBL" id="PBC30313.1"/>
    </source>
</evidence>
<keyword evidence="3 11" id="KW-0489">Methyltransferase</keyword>
<gene>
    <name evidence="13" type="ORF">APICC_02805</name>
</gene>
<feature type="domain" description="SAM-dependent methyltransferase TRM5/TYW2-type" evidence="12">
    <location>
        <begin position="112"/>
        <end position="387"/>
    </location>
</feature>
<comment type="similarity">
    <text evidence="1">Belongs to the class I-like SAM-binding methyltransferase superfamily. TRM5/TYW2 family.</text>
</comment>